<evidence type="ECO:0000256" key="2">
    <source>
        <dbReference type="ARBA" id="ARBA00007209"/>
    </source>
</evidence>
<dbReference type="GO" id="GO:0060294">
    <property type="term" value="P:cilium movement involved in cell motility"/>
    <property type="evidence" value="ECO:0000318"/>
    <property type="project" value="GO_Central"/>
</dbReference>
<keyword evidence="4 10" id="KW-0282">Flagellum</keyword>
<evidence type="ECO:0000256" key="10">
    <source>
        <dbReference type="RuleBase" id="RU367040"/>
    </source>
</evidence>
<dbReference type="InterPro" id="IPR000435">
    <property type="entry name" value="Tektins"/>
</dbReference>
<dbReference type="GO" id="GO:0060271">
    <property type="term" value="P:cilium assembly"/>
    <property type="evidence" value="ECO:0000318"/>
    <property type="project" value="GO_Central"/>
</dbReference>
<comment type="similarity">
    <text evidence="2 10">Belongs to the tektin family.</text>
</comment>
<keyword evidence="6 10" id="KW-0969">Cilium</keyword>
<evidence type="ECO:0000256" key="8">
    <source>
        <dbReference type="ARBA" id="ARBA00023273"/>
    </source>
</evidence>
<keyword evidence="8 10" id="KW-0966">Cell projection</keyword>
<dbReference type="Proteomes" id="UP000002279">
    <property type="component" value="Chromosome 17"/>
</dbReference>
<keyword evidence="13" id="KW-1185">Reference proteome</keyword>
<organism evidence="12 13">
    <name type="scientific">Ornithorhynchus anatinus</name>
    <name type="common">Duckbill platypus</name>
    <dbReference type="NCBI Taxonomy" id="9258"/>
    <lineage>
        <taxon>Eukaryota</taxon>
        <taxon>Metazoa</taxon>
        <taxon>Chordata</taxon>
        <taxon>Craniata</taxon>
        <taxon>Vertebrata</taxon>
        <taxon>Euteleostomi</taxon>
        <taxon>Mammalia</taxon>
        <taxon>Monotremata</taxon>
        <taxon>Ornithorhynchidae</taxon>
        <taxon>Ornithorhynchus</taxon>
    </lineage>
</organism>
<accession>A0A6I8PH39</accession>
<comment type="subcellular location">
    <subcellularLocation>
        <location evidence="10">Cytoplasm</location>
        <location evidence="10">Cytoskeleton</location>
        <location evidence="10">Cilium axoneme</location>
    </subcellularLocation>
    <subcellularLocation>
        <location evidence="1">Cytoplasm</location>
        <location evidence="1">Cytoskeleton</location>
        <location evidence="1">Flagellum axoneme</location>
    </subcellularLocation>
</comment>
<dbReference type="PRINTS" id="PR00511">
    <property type="entry name" value="TEKTIN"/>
</dbReference>
<evidence type="ECO:0000256" key="1">
    <source>
        <dbReference type="ARBA" id="ARBA00004611"/>
    </source>
</evidence>
<dbReference type="OMA" id="IHEVHEL"/>
<dbReference type="InterPro" id="IPR048256">
    <property type="entry name" value="Tektin-like"/>
</dbReference>
<proteinExistence type="inferred from homology"/>
<evidence type="ECO:0000256" key="9">
    <source>
        <dbReference type="ARBA" id="ARBA00046435"/>
    </source>
</evidence>
<dbReference type="AlphaFoldDB" id="A0A6I8PH39"/>
<dbReference type="InParanoid" id="A0A6I8PH39"/>
<reference evidence="12" key="3">
    <citation type="submission" date="2025-09" db="UniProtKB">
        <authorList>
            <consortium name="Ensembl"/>
        </authorList>
    </citation>
    <scope>IDENTIFICATION</scope>
    <source>
        <strain evidence="12">Glennie</strain>
    </source>
</reference>
<sequence>FSNRLLPGPSPCPNPIKIPKFCTFIRDGEKGAFDFKAEAFGVCYGSGLFGAPSLKVDFQEFLLAQTFLGKTYLWFCFSSVSFEDWVDFSDINVQKADKQRNNSLTLEALIDRILSQTTHDLRKQLDTVNVAFKNRVNETKDVKNKLVIHLAKVMDEIGTQERNIEVLRKAVEDKEGPLKVAQTRLEARTGRPNVELCRDAVQSRLIHEVHELTHNVDRLKDTLAQAEAELKGLNRRQLLLEEEIQVKENTLYIDEVLCMQMRESISYGDF</sequence>
<evidence type="ECO:0000313" key="13">
    <source>
        <dbReference type="Proteomes" id="UP000002279"/>
    </source>
</evidence>
<evidence type="ECO:0000256" key="5">
    <source>
        <dbReference type="ARBA" id="ARBA00023054"/>
    </source>
</evidence>
<protein>
    <recommendedName>
        <fullName evidence="10">Tektin</fullName>
    </recommendedName>
</protein>
<dbReference type="Ensembl" id="ENSOANT00000050160.1">
    <property type="protein sequence ID" value="ENSOANP00000054256.1"/>
    <property type="gene ID" value="ENSOANG00000045082.1"/>
</dbReference>
<keyword evidence="7" id="KW-0206">Cytoskeleton</keyword>
<evidence type="ECO:0000256" key="6">
    <source>
        <dbReference type="ARBA" id="ARBA00023069"/>
    </source>
</evidence>
<evidence type="ECO:0000313" key="12">
    <source>
        <dbReference type="Ensembl" id="ENSOANP00000054256.1"/>
    </source>
</evidence>
<reference evidence="12 13" key="1">
    <citation type="journal article" date="2008" name="Nature">
        <title>Genome analysis of the platypus reveals unique signatures of evolution.</title>
        <authorList>
            <person name="Warren W.C."/>
            <person name="Hillier L.W."/>
            <person name="Marshall Graves J.A."/>
            <person name="Birney E."/>
            <person name="Ponting C.P."/>
            <person name="Grutzner F."/>
            <person name="Belov K."/>
            <person name="Miller W."/>
            <person name="Clarke L."/>
            <person name="Chinwalla A.T."/>
            <person name="Yang S.P."/>
            <person name="Heger A."/>
            <person name="Locke D.P."/>
            <person name="Miethke P."/>
            <person name="Waters P.D."/>
            <person name="Veyrunes F."/>
            <person name="Fulton L."/>
            <person name="Fulton B."/>
            <person name="Graves T."/>
            <person name="Wallis J."/>
            <person name="Puente X.S."/>
            <person name="Lopez-Otin C."/>
            <person name="Ordonez G.R."/>
            <person name="Eichler E.E."/>
            <person name="Chen L."/>
            <person name="Cheng Z."/>
            <person name="Deakin J.E."/>
            <person name="Alsop A."/>
            <person name="Thompson K."/>
            <person name="Kirby P."/>
            <person name="Papenfuss A.T."/>
            <person name="Wakefield M.J."/>
            <person name="Olender T."/>
            <person name="Lancet D."/>
            <person name="Huttley G.A."/>
            <person name="Smit A.F."/>
            <person name="Pask A."/>
            <person name="Temple-Smith P."/>
            <person name="Batzer M.A."/>
            <person name="Walker J.A."/>
            <person name="Konkel M.K."/>
            <person name="Harris R.S."/>
            <person name="Whittington C.M."/>
            <person name="Wong E.S."/>
            <person name="Gemmell N.J."/>
            <person name="Buschiazzo E."/>
            <person name="Vargas Jentzsch I.M."/>
            <person name="Merkel A."/>
            <person name="Schmitz J."/>
            <person name="Zemann A."/>
            <person name="Churakov G."/>
            <person name="Kriegs J.O."/>
            <person name="Brosius J."/>
            <person name="Murchison E.P."/>
            <person name="Sachidanandam R."/>
            <person name="Smith C."/>
            <person name="Hannon G.J."/>
            <person name="Tsend-Ayush E."/>
            <person name="McMillan D."/>
            <person name="Attenborough R."/>
            <person name="Rens W."/>
            <person name="Ferguson-Smith M."/>
            <person name="Lefevre C.M."/>
            <person name="Sharp J.A."/>
            <person name="Nicholas K.R."/>
            <person name="Ray D.A."/>
            <person name="Kube M."/>
            <person name="Reinhardt R."/>
            <person name="Pringle T.H."/>
            <person name="Taylor J."/>
            <person name="Jones R.C."/>
            <person name="Nixon B."/>
            <person name="Dacheux J.L."/>
            <person name="Niwa H."/>
            <person name="Sekita Y."/>
            <person name="Huang X."/>
            <person name="Stark A."/>
            <person name="Kheradpour P."/>
            <person name="Kellis M."/>
            <person name="Flicek P."/>
            <person name="Chen Y."/>
            <person name="Webber C."/>
            <person name="Hardison R."/>
            <person name="Nelson J."/>
            <person name="Hallsworth-Pepin K."/>
            <person name="Delehaunty K."/>
            <person name="Markovic C."/>
            <person name="Minx P."/>
            <person name="Feng Y."/>
            <person name="Kremitzki C."/>
            <person name="Mitreva M."/>
            <person name="Glasscock J."/>
            <person name="Wylie T."/>
            <person name="Wohldmann P."/>
            <person name="Thiru P."/>
            <person name="Nhan M.N."/>
            <person name="Pohl C.S."/>
            <person name="Smith S.M."/>
            <person name="Hou S."/>
            <person name="Nefedov M."/>
            <person name="de Jong P.J."/>
            <person name="Renfree M.B."/>
            <person name="Mardis E.R."/>
            <person name="Wilson R.K."/>
        </authorList>
    </citation>
    <scope>NUCLEOTIDE SEQUENCE [LARGE SCALE GENOMIC DNA]</scope>
    <source>
        <strain evidence="12 13">Glennie</strain>
    </source>
</reference>
<dbReference type="Pfam" id="PF03148">
    <property type="entry name" value="Tektin"/>
    <property type="match status" value="1"/>
</dbReference>
<dbReference type="GO" id="GO:0015630">
    <property type="term" value="C:microtubule cytoskeleton"/>
    <property type="evidence" value="ECO:0000318"/>
    <property type="project" value="GO_Central"/>
</dbReference>
<feature type="coiled-coil region" evidence="11">
    <location>
        <begin position="209"/>
        <end position="250"/>
    </location>
</feature>
<dbReference type="GO" id="GO:0005930">
    <property type="term" value="C:axoneme"/>
    <property type="evidence" value="ECO:0007669"/>
    <property type="project" value="UniProtKB-SubCell"/>
</dbReference>
<name>A0A6I8PH39_ORNAN</name>
<evidence type="ECO:0000256" key="3">
    <source>
        <dbReference type="ARBA" id="ARBA00022490"/>
    </source>
</evidence>
<dbReference type="Bgee" id="ENSOANG00000045082">
    <property type="expression patterns" value="Expressed in testis and 6 other cell types or tissues"/>
</dbReference>
<dbReference type="PANTHER" id="PTHR19960">
    <property type="entry name" value="TEKTIN"/>
    <property type="match status" value="1"/>
</dbReference>
<dbReference type="GeneTree" id="ENSGT00950000182894"/>
<comment type="subunit">
    <text evidence="9">Microtubule inner protein component of sperm flagellar doublet microtubules.</text>
</comment>
<keyword evidence="5 11" id="KW-0175">Coiled coil</keyword>
<evidence type="ECO:0000256" key="7">
    <source>
        <dbReference type="ARBA" id="ARBA00023212"/>
    </source>
</evidence>
<evidence type="ECO:0000256" key="4">
    <source>
        <dbReference type="ARBA" id="ARBA00022846"/>
    </source>
</evidence>
<keyword evidence="3" id="KW-0963">Cytoplasm</keyword>
<dbReference type="PANTHER" id="PTHR19960:SF25">
    <property type="entry name" value="TEKTIN-1"/>
    <property type="match status" value="1"/>
</dbReference>
<dbReference type="GO" id="GO:0030317">
    <property type="term" value="P:flagellated sperm motility"/>
    <property type="evidence" value="ECO:0007669"/>
    <property type="project" value="UniProtKB-UniRule"/>
</dbReference>
<comment type="function">
    <text evidence="10">Microtubule inner protein (MIP) part of the dynein-decorated doublet microtubules (DMTs) in cilia and flagellar axoneme. Forms filamentous polymers in the walls of ciliary and flagellar microtubules. Required for normal sperm mobility.</text>
</comment>
<reference evidence="12" key="2">
    <citation type="submission" date="2025-08" db="UniProtKB">
        <authorList>
            <consortium name="Ensembl"/>
        </authorList>
    </citation>
    <scope>IDENTIFICATION</scope>
    <source>
        <strain evidence="12">Glennie</strain>
    </source>
</reference>
<evidence type="ECO:0000256" key="11">
    <source>
        <dbReference type="SAM" id="Coils"/>
    </source>
</evidence>